<protein>
    <submittedName>
        <fullName evidence="2">Uncharacterized protein</fullName>
    </submittedName>
</protein>
<organism evidence="2 3">
    <name type="scientific">Datura stramonium</name>
    <name type="common">Jimsonweed</name>
    <name type="synonym">Common thornapple</name>
    <dbReference type="NCBI Taxonomy" id="4076"/>
    <lineage>
        <taxon>Eukaryota</taxon>
        <taxon>Viridiplantae</taxon>
        <taxon>Streptophyta</taxon>
        <taxon>Embryophyta</taxon>
        <taxon>Tracheophyta</taxon>
        <taxon>Spermatophyta</taxon>
        <taxon>Magnoliopsida</taxon>
        <taxon>eudicotyledons</taxon>
        <taxon>Gunneridae</taxon>
        <taxon>Pentapetalae</taxon>
        <taxon>asterids</taxon>
        <taxon>lamiids</taxon>
        <taxon>Solanales</taxon>
        <taxon>Solanaceae</taxon>
        <taxon>Solanoideae</taxon>
        <taxon>Datureae</taxon>
        <taxon>Datura</taxon>
    </lineage>
</organism>
<feature type="region of interest" description="Disordered" evidence="1">
    <location>
        <begin position="37"/>
        <end position="70"/>
    </location>
</feature>
<accession>A0ABS8SYA2</accession>
<comment type="caution">
    <text evidence="2">The sequence shown here is derived from an EMBL/GenBank/DDBJ whole genome shotgun (WGS) entry which is preliminary data.</text>
</comment>
<keyword evidence="3" id="KW-1185">Reference proteome</keyword>
<proteinExistence type="predicted"/>
<evidence type="ECO:0000313" key="3">
    <source>
        <dbReference type="Proteomes" id="UP000823775"/>
    </source>
</evidence>
<dbReference type="EMBL" id="JACEIK010000917">
    <property type="protein sequence ID" value="MCD7463813.1"/>
    <property type="molecule type" value="Genomic_DNA"/>
</dbReference>
<sequence length="146" mass="15809">MVEFGVSVYSSFYQCQQCYSSSSTGGGMHFGWGASRYGGAGGGVKKRKTDLEDKDKKCSKDSGADPSRTTSLFERMEVKKVAMRVLQEGFPRPTLVGALSSTTVSKKDTPQYSFLSGFDDEDFGDGSDEDFGDGRATVRLPLLVPL</sequence>
<evidence type="ECO:0000313" key="2">
    <source>
        <dbReference type="EMBL" id="MCD7463813.1"/>
    </source>
</evidence>
<evidence type="ECO:0000256" key="1">
    <source>
        <dbReference type="SAM" id="MobiDB-lite"/>
    </source>
</evidence>
<name>A0ABS8SYA2_DATST</name>
<dbReference type="Proteomes" id="UP000823775">
    <property type="component" value="Unassembled WGS sequence"/>
</dbReference>
<gene>
    <name evidence="2" type="ORF">HAX54_051462</name>
</gene>
<reference evidence="2 3" key="1">
    <citation type="journal article" date="2021" name="BMC Genomics">
        <title>Datura genome reveals duplications of psychoactive alkaloid biosynthetic genes and high mutation rate following tissue culture.</title>
        <authorList>
            <person name="Rajewski A."/>
            <person name="Carter-House D."/>
            <person name="Stajich J."/>
            <person name="Litt A."/>
        </authorList>
    </citation>
    <scope>NUCLEOTIDE SEQUENCE [LARGE SCALE GENOMIC DNA]</scope>
    <source>
        <strain evidence="2">AR-01</strain>
    </source>
</reference>
<feature type="compositionally biased region" description="Basic and acidic residues" evidence="1">
    <location>
        <begin position="49"/>
        <end position="63"/>
    </location>
</feature>